<dbReference type="PANTHER" id="PTHR43014">
    <property type="entry name" value="MERCURIC REDUCTASE"/>
    <property type="match status" value="1"/>
</dbReference>
<dbReference type="InterPro" id="IPR023753">
    <property type="entry name" value="FAD/NAD-binding_dom"/>
</dbReference>
<feature type="domain" description="Pyridine nucleotide-disulphide oxidoreductase dimerisation" evidence="6">
    <location>
        <begin position="336"/>
        <end position="439"/>
    </location>
</feature>
<dbReference type="Pfam" id="PF02852">
    <property type="entry name" value="Pyr_redox_dim"/>
    <property type="match status" value="1"/>
</dbReference>
<dbReference type="EMBL" id="AYZK01000005">
    <property type="protein sequence ID" value="KRM86809.1"/>
    <property type="molecule type" value="Genomic_DNA"/>
</dbReference>
<dbReference type="RefSeq" id="WP_056969589.1">
    <property type="nucleotide sequence ID" value="NZ_AYZK01000005.1"/>
</dbReference>
<evidence type="ECO:0000256" key="5">
    <source>
        <dbReference type="PIRSR" id="PIRSR000350-4"/>
    </source>
</evidence>
<keyword evidence="4" id="KW-0520">NAD</keyword>
<dbReference type="PRINTS" id="PR00411">
    <property type="entry name" value="PNDRDTASEI"/>
</dbReference>
<keyword evidence="4" id="KW-0547">Nucleotide-binding</keyword>
<name>A0A0R2CEJ9_9LACO</name>
<dbReference type="PIRSF" id="PIRSF000350">
    <property type="entry name" value="Mercury_reductase_MerA"/>
    <property type="match status" value="1"/>
</dbReference>
<comment type="caution">
    <text evidence="8">The sequence shown here is derived from an EMBL/GenBank/DDBJ whole genome shotgun (WGS) entry which is preliminary data.</text>
</comment>
<sequence>MTKYDYDVVIIGAGPGGLAAAYGLAAQQHVLVVENNLWGGTCPNFGCDPKKMLYGVVEAQRQVRRYQGSGLDGQPRVNWAQMMAFKRSYTDGVPVGTEQGLTQAGIDHLHGTATFRDAHTLVVGDRTVTTDKVVVATGAHANITDIPGHELLATSTDFLALADRPQSIGFIGAGYVAVELANIAAEAGVTVHIFQHNRRLLRAFPEEYAARVANQLQDKGVQWHWDTSITSVRAGADQGVIATTDHGDDVTLDLLVAAAGRDANIGSLNLEAAGIEYSRHGVKINDHLQSTVANVFAIGDAADKQVPKLTPTASFEGRYVADLINGATAPIQYPPVPHTVFAGPELAQVGLSLSAAQADSDRYAVLTQDVGSWYTYHRIRDDDARVTTITNRQTGLLVGAVALATNAEELINYCTSIITRGLPASALKQWIPVYPSVASDLGYFYS</sequence>
<dbReference type="AlphaFoldDB" id="A0A0R2CEJ9"/>
<dbReference type="SUPFAM" id="SSF51905">
    <property type="entry name" value="FAD/NAD(P)-binding domain"/>
    <property type="match status" value="1"/>
</dbReference>
<evidence type="ECO:0000259" key="6">
    <source>
        <dbReference type="Pfam" id="PF02852"/>
    </source>
</evidence>
<evidence type="ECO:0000256" key="3">
    <source>
        <dbReference type="ARBA" id="ARBA00022827"/>
    </source>
</evidence>
<proteinExistence type="inferred from homology"/>
<feature type="binding site" evidence="4">
    <location>
        <begin position="172"/>
        <end position="179"/>
    </location>
    <ligand>
        <name>NAD(+)</name>
        <dbReference type="ChEBI" id="CHEBI:57540"/>
    </ligand>
</feature>
<gene>
    <name evidence="8" type="ORF">FD19_GL001666</name>
</gene>
<dbReference type="GO" id="GO:0016491">
    <property type="term" value="F:oxidoreductase activity"/>
    <property type="evidence" value="ECO:0007669"/>
    <property type="project" value="InterPro"/>
</dbReference>
<dbReference type="SUPFAM" id="SSF55424">
    <property type="entry name" value="FAD/NAD-linked reductases, dimerisation (C-terminal) domain"/>
    <property type="match status" value="1"/>
</dbReference>
<evidence type="ECO:0000256" key="1">
    <source>
        <dbReference type="ARBA" id="ARBA00007532"/>
    </source>
</evidence>
<reference evidence="8 9" key="1">
    <citation type="journal article" date="2015" name="Genome Announc.">
        <title>Expanding the biotechnology potential of lactobacilli through comparative genomics of 213 strains and associated genera.</title>
        <authorList>
            <person name="Sun Z."/>
            <person name="Harris H.M."/>
            <person name="McCann A."/>
            <person name="Guo C."/>
            <person name="Argimon S."/>
            <person name="Zhang W."/>
            <person name="Yang X."/>
            <person name="Jeffery I.B."/>
            <person name="Cooney J.C."/>
            <person name="Kagawa T.F."/>
            <person name="Liu W."/>
            <person name="Song Y."/>
            <person name="Salvetti E."/>
            <person name="Wrobel A."/>
            <person name="Rasinkangas P."/>
            <person name="Parkhill J."/>
            <person name="Rea M.C."/>
            <person name="O'Sullivan O."/>
            <person name="Ritari J."/>
            <person name="Douillard F.P."/>
            <person name="Paul Ross R."/>
            <person name="Yang R."/>
            <person name="Briner A.E."/>
            <person name="Felis G.E."/>
            <person name="de Vos W.M."/>
            <person name="Barrangou R."/>
            <person name="Klaenhammer T.R."/>
            <person name="Caufield P.W."/>
            <person name="Cui Y."/>
            <person name="Zhang H."/>
            <person name="O'Toole P.W."/>
        </authorList>
    </citation>
    <scope>NUCLEOTIDE SEQUENCE [LARGE SCALE GENOMIC DNA]</scope>
    <source>
        <strain evidence="8 9">DSM 22698</strain>
    </source>
</reference>
<dbReference type="PATRIC" id="fig|1423810.4.peg.1712"/>
<comment type="similarity">
    <text evidence="1">Belongs to the class-I pyridine nucleotide-disulfide oxidoreductase family.</text>
</comment>
<protein>
    <submittedName>
        <fullName evidence="8">Glutathione reductase</fullName>
    </submittedName>
</protein>
<evidence type="ECO:0000256" key="2">
    <source>
        <dbReference type="ARBA" id="ARBA00022630"/>
    </source>
</evidence>
<keyword evidence="2" id="KW-0285">Flavoprotein</keyword>
<dbReference type="InterPro" id="IPR016156">
    <property type="entry name" value="FAD/NAD-linked_Rdtase_dimer_sf"/>
</dbReference>
<feature type="domain" description="FAD/NAD(P)-binding" evidence="7">
    <location>
        <begin position="6"/>
        <end position="317"/>
    </location>
</feature>
<comment type="cofactor">
    <cofactor evidence="4">
        <name>FAD</name>
        <dbReference type="ChEBI" id="CHEBI:57692"/>
    </cofactor>
    <text evidence="4">Binds 1 FAD per subunit.</text>
</comment>
<dbReference type="Gene3D" id="3.30.390.30">
    <property type="match status" value="1"/>
</dbReference>
<dbReference type="PANTHER" id="PTHR43014:SF5">
    <property type="entry name" value="GLUTATHIONE REDUCTASE (NADPH)"/>
    <property type="match status" value="1"/>
</dbReference>
<evidence type="ECO:0000259" key="7">
    <source>
        <dbReference type="Pfam" id="PF07992"/>
    </source>
</evidence>
<keyword evidence="3 4" id="KW-0274">FAD</keyword>
<dbReference type="GO" id="GO:0000166">
    <property type="term" value="F:nucleotide binding"/>
    <property type="evidence" value="ECO:0007669"/>
    <property type="project" value="UniProtKB-KW"/>
</dbReference>
<feature type="disulfide bond" description="Redox-active" evidence="5">
    <location>
        <begin position="42"/>
        <end position="47"/>
    </location>
</feature>
<dbReference type="InterPro" id="IPR001100">
    <property type="entry name" value="Pyr_nuc-diS_OxRdtase"/>
</dbReference>
<dbReference type="STRING" id="1423810.FD19_GL001666"/>
<dbReference type="Gene3D" id="3.50.50.60">
    <property type="entry name" value="FAD/NAD(P)-binding domain"/>
    <property type="match status" value="2"/>
</dbReference>
<dbReference type="Pfam" id="PF07992">
    <property type="entry name" value="Pyr_redox_2"/>
    <property type="match status" value="1"/>
</dbReference>
<organism evidence="8 9">
    <name type="scientific">Lacticaseibacillus thailandensis DSM 22698 = JCM 13996</name>
    <dbReference type="NCBI Taxonomy" id="1423810"/>
    <lineage>
        <taxon>Bacteria</taxon>
        <taxon>Bacillati</taxon>
        <taxon>Bacillota</taxon>
        <taxon>Bacilli</taxon>
        <taxon>Lactobacillales</taxon>
        <taxon>Lactobacillaceae</taxon>
        <taxon>Lacticaseibacillus</taxon>
    </lineage>
</organism>
<evidence type="ECO:0000256" key="4">
    <source>
        <dbReference type="PIRSR" id="PIRSR000350-3"/>
    </source>
</evidence>
<feature type="binding site" evidence="4">
    <location>
        <position position="51"/>
    </location>
    <ligand>
        <name>FAD</name>
        <dbReference type="ChEBI" id="CHEBI:57692"/>
    </ligand>
</feature>
<evidence type="ECO:0000313" key="8">
    <source>
        <dbReference type="EMBL" id="KRM86809.1"/>
    </source>
</evidence>
<dbReference type="Proteomes" id="UP000051789">
    <property type="component" value="Unassembled WGS sequence"/>
</dbReference>
<dbReference type="PRINTS" id="PR00368">
    <property type="entry name" value="FADPNR"/>
</dbReference>
<dbReference type="InterPro" id="IPR036188">
    <property type="entry name" value="FAD/NAD-bd_sf"/>
</dbReference>
<keyword evidence="9" id="KW-1185">Reference proteome</keyword>
<accession>A0A0R2CEJ9</accession>
<evidence type="ECO:0000313" key="9">
    <source>
        <dbReference type="Proteomes" id="UP000051789"/>
    </source>
</evidence>
<feature type="binding site" evidence="4">
    <location>
        <position position="300"/>
    </location>
    <ligand>
        <name>FAD</name>
        <dbReference type="ChEBI" id="CHEBI:57692"/>
    </ligand>
</feature>
<feature type="binding site" evidence="4">
    <location>
        <position position="260"/>
    </location>
    <ligand>
        <name>NAD(+)</name>
        <dbReference type="ChEBI" id="CHEBI:57540"/>
    </ligand>
</feature>
<dbReference type="InterPro" id="IPR004099">
    <property type="entry name" value="Pyr_nucl-diS_OxRdtase_dimer"/>
</dbReference>